<dbReference type="HAMAP" id="MF_01305">
    <property type="entry name" value="PSII_PsbJ"/>
    <property type="match status" value="1"/>
</dbReference>
<organism evidence="8">
    <name type="scientific">Cyphia elata var. gerrardii</name>
    <dbReference type="NCBI Taxonomy" id="2041118"/>
    <lineage>
        <taxon>Eukaryota</taxon>
        <taxon>Viridiplantae</taxon>
        <taxon>Streptophyta</taxon>
        <taxon>Embryophyta</taxon>
        <taxon>Tracheophyta</taxon>
        <taxon>Spermatophyta</taxon>
        <taxon>Magnoliopsida</taxon>
        <taxon>eudicotyledons</taxon>
        <taxon>Gunneridae</taxon>
        <taxon>Pentapetalae</taxon>
        <taxon>asterids</taxon>
        <taxon>campanulids</taxon>
        <taxon>Asterales</taxon>
        <taxon>Campanulaceae</taxon>
        <taxon>Cyphia</taxon>
    </lineage>
</organism>
<keyword evidence="5 7" id="KW-0472">Membrane</keyword>
<evidence type="ECO:0000256" key="4">
    <source>
        <dbReference type="ARBA" id="ARBA00022989"/>
    </source>
</evidence>
<evidence type="ECO:0000313" key="8">
    <source>
        <dbReference type="EMBL" id="ATG26911.1"/>
    </source>
</evidence>
<dbReference type="EMBL" id="MF770627">
    <property type="protein sequence ID" value="ATG26911.1"/>
    <property type="molecule type" value="Genomic_DNA"/>
</dbReference>
<dbReference type="InterPro" id="IPR002682">
    <property type="entry name" value="PSII_PsbJ"/>
</dbReference>
<dbReference type="SUPFAM" id="SSF161021">
    <property type="entry name" value="Photosystem II reaction center protein J, PsbJ"/>
    <property type="match status" value="1"/>
</dbReference>
<comment type="similarity">
    <text evidence="7">Belongs to the PsbJ family.</text>
</comment>
<evidence type="ECO:0000256" key="2">
    <source>
        <dbReference type="ARBA" id="ARBA00022531"/>
    </source>
</evidence>
<geneLocation type="plastid" evidence="8"/>
<dbReference type="GO" id="GO:0042651">
    <property type="term" value="C:thylakoid membrane"/>
    <property type="evidence" value="ECO:0007669"/>
    <property type="project" value="UniProtKB-UniRule"/>
</dbReference>
<evidence type="ECO:0000256" key="6">
    <source>
        <dbReference type="ARBA" id="ARBA00023276"/>
    </source>
</evidence>
<feature type="transmembrane region" description="Helical" evidence="7">
    <location>
        <begin position="12"/>
        <end position="33"/>
    </location>
</feature>
<keyword evidence="7" id="KW-0793">Thylakoid</keyword>
<reference evidence="8" key="2">
    <citation type="submission" date="2017-08" db="EMBL/GenBank/DDBJ databases">
        <authorList>
            <person name="Knox E.B."/>
        </authorList>
    </citation>
    <scope>NUCLEOTIDE SEQUENCE</scope>
</reference>
<keyword evidence="8" id="KW-0934">Plastid</keyword>
<dbReference type="GO" id="GO:0015979">
    <property type="term" value="P:photosynthesis"/>
    <property type="evidence" value="ECO:0007669"/>
    <property type="project" value="UniProtKB-UniRule"/>
</dbReference>
<comment type="function">
    <text evidence="7">One of the components of the core complex of photosystem II (PSII). PSII is a light-driven water:plastoquinone oxidoreductase that uses light energy to abstract electrons from H(2)O, generating O(2) and a proton gradient subsequently used for ATP formation. It consists of a core antenna complex that captures photons, and an electron transfer chain that converts photonic excitation into a charge separation.</text>
</comment>
<keyword evidence="4 7" id="KW-1133">Transmembrane helix</keyword>
<accession>A0A291F480</accession>
<protein>
    <recommendedName>
        <fullName evidence="7">Photosystem II reaction center protein J</fullName>
        <shortName evidence="7">PSII-J</shortName>
    </recommendedName>
</protein>
<dbReference type="InterPro" id="IPR037267">
    <property type="entry name" value="PSII_PsbJ_sf"/>
</dbReference>
<dbReference type="PANTHER" id="PTHR34812">
    <property type="entry name" value="PHOTOSYSTEM II REACTION CENTER PROTEIN J"/>
    <property type="match status" value="1"/>
</dbReference>
<comment type="subcellular location">
    <subcellularLocation>
        <location evidence="7">Cellular thylakoid membrane</location>
        <topology evidence="7">Single-pass membrane protein</topology>
    </subcellularLocation>
</comment>
<evidence type="ECO:0000256" key="1">
    <source>
        <dbReference type="ARBA" id="ARBA00022469"/>
    </source>
</evidence>
<dbReference type="GO" id="GO:0009539">
    <property type="term" value="C:photosystem II reaction center"/>
    <property type="evidence" value="ECO:0007669"/>
    <property type="project" value="InterPro"/>
</dbReference>
<name>A0A291F480_9ASTR</name>
<dbReference type="Pfam" id="PF01788">
    <property type="entry name" value="PsbJ"/>
    <property type="match status" value="1"/>
</dbReference>
<dbReference type="PANTHER" id="PTHR34812:SF3">
    <property type="entry name" value="PHOTOSYSTEM II REACTION CENTER PROTEIN J"/>
    <property type="match status" value="1"/>
</dbReference>
<dbReference type="AlphaFoldDB" id="A0A291F480"/>
<keyword evidence="6 7" id="KW-0604">Photosystem II</keyword>
<keyword evidence="3 7" id="KW-0812">Transmembrane</keyword>
<reference evidence="8" key="1">
    <citation type="journal article" date="2014" name="Proc. Natl. Acad. Sci. U.S.A.">
        <title>The dynamic history of plastid genomes in the Campanulaceae sensu lato is unique among angiosperms.</title>
        <authorList>
            <person name="Knox E.B."/>
        </authorList>
    </citation>
    <scope>NUCLEOTIDE SEQUENCE</scope>
</reference>
<keyword evidence="2 7" id="KW-0602">Photosynthesis</keyword>
<dbReference type="NCBIfam" id="NF002722">
    <property type="entry name" value="PRK02565.1"/>
    <property type="match status" value="1"/>
</dbReference>
<gene>
    <name evidence="7 8" type="primary">psbJ</name>
    <name evidence="8" type="ORF">Cyp_el_ge1Pt0696</name>
</gene>
<evidence type="ECO:0000256" key="5">
    <source>
        <dbReference type="ARBA" id="ARBA00023136"/>
    </source>
</evidence>
<evidence type="ECO:0000256" key="3">
    <source>
        <dbReference type="ARBA" id="ARBA00022692"/>
    </source>
</evidence>
<keyword evidence="1 7" id="KW-0674">Reaction center</keyword>
<sequence>MKETNGRIPLWIIGAVIAILVIVLLGIFFYGSYSGLGSSL</sequence>
<dbReference type="Gene3D" id="6.10.250.2070">
    <property type="match status" value="1"/>
</dbReference>
<comment type="subunit">
    <text evidence="7">PSII is composed of 1 copy each of membrane proteins PsbA, PsbB, PsbC, PsbD, PsbE, PsbF, PsbH, PsbI, PsbJ, PsbK, PsbL, PsbM, PsbT, PsbX, PsbY, PsbZ, Psb30/Ycf12, at least 3 peripheral proteins of the oxygen-evolving complex and a large number of cofactors. It forms dimeric complexes.</text>
</comment>
<evidence type="ECO:0000256" key="7">
    <source>
        <dbReference type="HAMAP-Rule" id="MF_01305"/>
    </source>
</evidence>
<proteinExistence type="inferred from homology"/>